<comment type="similarity">
    <text evidence="1">Belongs to the ependymin family.</text>
</comment>
<dbReference type="OrthoDB" id="9942506at2759"/>
<keyword evidence="3" id="KW-1185">Reference proteome</keyword>
<dbReference type="GO" id="GO:0005509">
    <property type="term" value="F:calcium ion binding"/>
    <property type="evidence" value="ECO:0007669"/>
    <property type="project" value="InterPro"/>
</dbReference>
<dbReference type="InParanoid" id="A0A6P7K817"/>
<dbReference type="GO" id="GO:0007160">
    <property type="term" value="P:cell-matrix adhesion"/>
    <property type="evidence" value="ECO:0007669"/>
    <property type="project" value="InterPro"/>
</dbReference>
<organism evidence="3 4">
    <name type="scientific">Parambassis ranga</name>
    <name type="common">Indian glassy fish</name>
    <dbReference type="NCBI Taxonomy" id="210632"/>
    <lineage>
        <taxon>Eukaryota</taxon>
        <taxon>Metazoa</taxon>
        <taxon>Chordata</taxon>
        <taxon>Craniata</taxon>
        <taxon>Vertebrata</taxon>
        <taxon>Euteleostomi</taxon>
        <taxon>Actinopterygii</taxon>
        <taxon>Neopterygii</taxon>
        <taxon>Teleostei</taxon>
        <taxon>Neoteleostei</taxon>
        <taxon>Acanthomorphata</taxon>
        <taxon>Ovalentaria</taxon>
        <taxon>Ambassidae</taxon>
        <taxon>Parambassis</taxon>
    </lineage>
</organism>
<dbReference type="CTD" id="100302470"/>
<gene>
    <name evidence="4" type="primary">epdl1</name>
</gene>
<dbReference type="SMART" id="SM00026">
    <property type="entry name" value="EPEND"/>
    <property type="match status" value="2"/>
</dbReference>
<feature type="signal peptide" evidence="2">
    <location>
        <begin position="1"/>
        <end position="16"/>
    </location>
</feature>
<dbReference type="PANTHER" id="PTHR10697">
    <property type="entry name" value="MAMMALIAN EPENDYMIN-RELATED PROTEIN 1"/>
    <property type="match status" value="1"/>
</dbReference>
<sequence>MRVLVALTCLLAACLAKKPHPCYSPPLLTGALTVSTQNEKLWTFARYLYDALGQRVRLMELGTYENKSFTYDVLLLYREAAMYEINSTNRTCKKSPLKADFQPLAIPKDAALLGQVVVGSSSGPGEGLLVNTWGGDLPNKGGKYMSTVTEFGCIPVSTVTHTDQFGWVVTSFFNNVIGIDDPGQLNPPDFCPNKDTMDSDVEPKDFLSLFLNKRSDLCDIALYLLQRQTSNMRALVQLVCLSVGCLAQGPQQCTSPPLLTGSLSISTQSEKLMAFAKYSYDALRQRIRLREFGSYNNKSFHLDVLLLYRLGVMYKINYRTRTCCKKPLNVDFHPLAIPQNASLLGQAVLGSSSGPGQGVLVNTWEGELNTRRGTAKYVSTVTEFGCVPVSTLFHTNRSGWVVTSFFNNVLGLEDPGQLIPPSFCKTVQLKEEDGEEPDTFFSLFKNTLL</sequence>
<name>A0A6P7K817_9TELE</name>
<dbReference type="Pfam" id="PF00811">
    <property type="entry name" value="Ependymin"/>
    <property type="match status" value="2"/>
</dbReference>
<accession>A0A6P7K817</accession>
<evidence type="ECO:0000256" key="2">
    <source>
        <dbReference type="SAM" id="SignalP"/>
    </source>
</evidence>
<protein>
    <submittedName>
        <fullName evidence="4">Ependymin-like 1</fullName>
    </submittedName>
</protein>
<feature type="chain" id="PRO_5028294455" evidence="2">
    <location>
        <begin position="17"/>
        <end position="449"/>
    </location>
</feature>
<dbReference type="Proteomes" id="UP000515145">
    <property type="component" value="Chromosome 18"/>
</dbReference>
<dbReference type="InterPro" id="IPR001299">
    <property type="entry name" value="Ependymin"/>
</dbReference>
<keyword evidence="2" id="KW-0732">Signal</keyword>
<dbReference type="RefSeq" id="XP_028285560.1">
    <property type="nucleotide sequence ID" value="XM_028429759.1"/>
</dbReference>
<reference evidence="4" key="1">
    <citation type="submission" date="2025-08" db="UniProtKB">
        <authorList>
            <consortium name="RefSeq"/>
        </authorList>
    </citation>
    <scope>IDENTIFICATION</scope>
</reference>
<evidence type="ECO:0000313" key="4">
    <source>
        <dbReference type="RefSeq" id="XP_028285560.1"/>
    </source>
</evidence>
<proteinExistence type="inferred from homology"/>
<dbReference type="GO" id="GO:0005576">
    <property type="term" value="C:extracellular region"/>
    <property type="evidence" value="ECO:0007669"/>
    <property type="project" value="InterPro"/>
</dbReference>
<dbReference type="GO" id="GO:0005764">
    <property type="term" value="C:lysosome"/>
    <property type="evidence" value="ECO:0007669"/>
    <property type="project" value="TreeGrafter"/>
</dbReference>
<dbReference type="PRINTS" id="PR00317">
    <property type="entry name" value="EPENDYMIN"/>
</dbReference>
<evidence type="ECO:0000313" key="3">
    <source>
        <dbReference type="Proteomes" id="UP000515145"/>
    </source>
</evidence>
<evidence type="ECO:0000256" key="1">
    <source>
        <dbReference type="ARBA" id="ARBA00010771"/>
    </source>
</evidence>
<dbReference type="AlphaFoldDB" id="A0A6P7K817"/>
<dbReference type="GeneID" id="114451185"/>
<dbReference type="PANTHER" id="PTHR10697:SF5">
    <property type="entry name" value="EPENDYMIN-RELATED"/>
    <property type="match status" value="1"/>
</dbReference>